<dbReference type="GO" id="GO:0061630">
    <property type="term" value="F:ubiquitin protein ligase activity"/>
    <property type="evidence" value="ECO:0007669"/>
    <property type="project" value="TreeGrafter"/>
</dbReference>
<dbReference type="EMBL" id="HBGV01006514">
    <property type="protein sequence ID" value="CAD9482605.1"/>
    <property type="molecule type" value="Transcribed_RNA"/>
</dbReference>
<proteinExistence type="predicted"/>
<evidence type="ECO:0000259" key="6">
    <source>
        <dbReference type="PROSITE" id="PS50089"/>
    </source>
</evidence>
<dbReference type="SUPFAM" id="SSF57850">
    <property type="entry name" value="RING/U-box"/>
    <property type="match status" value="1"/>
</dbReference>
<dbReference type="GO" id="GO:0016567">
    <property type="term" value="P:protein ubiquitination"/>
    <property type="evidence" value="ECO:0007669"/>
    <property type="project" value="TreeGrafter"/>
</dbReference>
<dbReference type="GO" id="GO:0008270">
    <property type="term" value="F:zinc ion binding"/>
    <property type="evidence" value="ECO:0007669"/>
    <property type="project" value="UniProtKB-KW"/>
</dbReference>
<feature type="domain" description="RING-type" evidence="6">
    <location>
        <begin position="152"/>
        <end position="196"/>
    </location>
</feature>
<keyword evidence="1" id="KW-0479">Metal-binding</keyword>
<sequence length="246" mass="28279">MEQYHYIQRTPNVNSTTNTTGMFAASDEDFSSIHAGIFLWLLAIIFCTLGNLTETEEQRTERMDAEKFDPEKREKMVQNTLISTKVAAYHQADNIISLELTSQNMPKSSFKARNKIRAVPQDKSSASAKENDEESQLSDDLFLDSYDDAYSCMICLEPFLVGEDVSWSETMCCRHVFHKKCIEQWLMKHDDCPCCRALYLDTDSTQEKPKSNKADYRFDRNLENTETAQNVSFLIINGLLSMIRKS</sequence>
<keyword evidence="5" id="KW-0812">Transmembrane</keyword>
<keyword evidence="2 4" id="KW-0863">Zinc-finger</keyword>
<feature type="transmembrane region" description="Helical" evidence="5">
    <location>
        <begin position="32"/>
        <end position="53"/>
    </location>
</feature>
<evidence type="ECO:0000256" key="2">
    <source>
        <dbReference type="ARBA" id="ARBA00022771"/>
    </source>
</evidence>
<evidence type="ECO:0000256" key="4">
    <source>
        <dbReference type="PROSITE-ProRule" id="PRU00175"/>
    </source>
</evidence>
<protein>
    <recommendedName>
        <fullName evidence="6">RING-type domain-containing protein</fullName>
    </recommendedName>
</protein>
<name>A0A7S2MGV6_9STRA</name>
<dbReference type="Gene3D" id="3.30.40.10">
    <property type="entry name" value="Zinc/RING finger domain, C3HC4 (zinc finger)"/>
    <property type="match status" value="1"/>
</dbReference>
<accession>A0A7S2MGV6</accession>
<dbReference type="PANTHER" id="PTHR45969">
    <property type="entry name" value="RING ZINC FINGER PROTEIN-RELATED"/>
    <property type="match status" value="1"/>
</dbReference>
<dbReference type="InterPro" id="IPR001841">
    <property type="entry name" value="Znf_RING"/>
</dbReference>
<dbReference type="Pfam" id="PF13639">
    <property type="entry name" value="zf-RING_2"/>
    <property type="match status" value="1"/>
</dbReference>
<keyword evidence="5" id="KW-0472">Membrane</keyword>
<evidence type="ECO:0000256" key="3">
    <source>
        <dbReference type="ARBA" id="ARBA00022833"/>
    </source>
</evidence>
<dbReference type="SMART" id="SM00184">
    <property type="entry name" value="RING"/>
    <property type="match status" value="1"/>
</dbReference>
<keyword evidence="5" id="KW-1133">Transmembrane helix</keyword>
<dbReference type="PANTHER" id="PTHR45969:SF69">
    <property type="entry name" value="FINGER DOMAIN PROTEIN, PUTATIVE (AFU_ORTHOLOGUE AFUA_3G12190)-RELATED"/>
    <property type="match status" value="1"/>
</dbReference>
<dbReference type="PROSITE" id="PS50089">
    <property type="entry name" value="ZF_RING_2"/>
    <property type="match status" value="1"/>
</dbReference>
<dbReference type="InterPro" id="IPR013083">
    <property type="entry name" value="Znf_RING/FYVE/PHD"/>
</dbReference>
<evidence type="ECO:0000313" key="7">
    <source>
        <dbReference type="EMBL" id="CAD9482605.1"/>
    </source>
</evidence>
<keyword evidence="3" id="KW-0862">Zinc</keyword>
<organism evidence="7">
    <name type="scientific">Helicotheca tamesis</name>
    <dbReference type="NCBI Taxonomy" id="374047"/>
    <lineage>
        <taxon>Eukaryota</taxon>
        <taxon>Sar</taxon>
        <taxon>Stramenopiles</taxon>
        <taxon>Ochrophyta</taxon>
        <taxon>Bacillariophyta</taxon>
        <taxon>Mediophyceae</taxon>
        <taxon>Lithodesmiophycidae</taxon>
        <taxon>Lithodesmiales</taxon>
        <taxon>Lithodesmiaceae</taxon>
        <taxon>Helicotheca</taxon>
    </lineage>
</organism>
<reference evidence="7" key="1">
    <citation type="submission" date="2021-01" db="EMBL/GenBank/DDBJ databases">
        <authorList>
            <person name="Corre E."/>
            <person name="Pelletier E."/>
            <person name="Niang G."/>
            <person name="Scheremetjew M."/>
            <person name="Finn R."/>
            <person name="Kale V."/>
            <person name="Holt S."/>
            <person name="Cochrane G."/>
            <person name="Meng A."/>
            <person name="Brown T."/>
            <person name="Cohen L."/>
        </authorList>
    </citation>
    <scope>NUCLEOTIDE SEQUENCE</scope>
    <source>
        <strain evidence="7">CCMP826</strain>
    </source>
</reference>
<dbReference type="CDD" id="cd16454">
    <property type="entry name" value="RING-H2_PA-TM-RING"/>
    <property type="match status" value="1"/>
</dbReference>
<evidence type="ECO:0000256" key="5">
    <source>
        <dbReference type="SAM" id="Phobius"/>
    </source>
</evidence>
<gene>
    <name evidence="7" type="ORF">HTAM1171_LOCUS3971</name>
</gene>
<dbReference type="AlphaFoldDB" id="A0A7S2MGV6"/>
<evidence type="ECO:0000256" key="1">
    <source>
        <dbReference type="ARBA" id="ARBA00022723"/>
    </source>
</evidence>